<sequence>MSKRLRDCGGCGKDLGNGPTSTTIASVLAWGNYFKNDPPTYWMRTTVCNAINAANSSILEESHFIFVLEKGNEVPSYIVRSRQ</sequence>
<dbReference type="EMBL" id="CASHTH010001833">
    <property type="protein sequence ID" value="CAI8020533.1"/>
    <property type="molecule type" value="Genomic_DNA"/>
</dbReference>
<evidence type="ECO:0000313" key="2">
    <source>
        <dbReference type="Proteomes" id="UP001174909"/>
    </source>
</evidence>
<reference evidence="1" key="1">
    <citation type="submission" date="2023-03" db="EMBL/GenBank/DDBJ databases">
        <authorList>
            <person name="Steffen K."/>
            <person name="Cardenas P."/>
        </authorList>
    </citation>
    <scope>NUCLEOTIDE SEQUENCE</scope>
</reference>
<gene>
    <name evidence="1" type="ORF">GBAR_LOCUS12285</name>
</gene>
<proteinExistence type="predicted"/>
<name>A0AA35RZA8_GEOBA</name>
<dbReference type="Proteomes" id="UP001174909">
    <property type="component" value="Unassembled WGS sequence"/>
</dbReference>
<organism evidence="1 2">
    <name type="scientific">Geodia barretti</name>
    <name type="common">Barrett's horny sponge</name>
    <dbReference type="NCBI Taxonomy" id="519541"/>
    <lineage>
        <taxon>Eukaryota</taxon>
        <taxon>Metazoa</taxon>
        <taxon>Porifera</taxon>
        <taxon>Demospongiae</taxon>
        <taxon>Heteroscleromorpha</taxon>
        <taxon>Tetractinellida</taxon>
        <taxon>Astrophorina</taxon>
        <taxon>Geodiidae</taxon>
        <taxon>Geodia</taxon>
    </lineage>
</organism>
<comment type="caution">
    <text evidence="1">The sequence shown here is derived from an EMBL/GenBank/DDBJ whole genome shotgun (WGS) entry which is preliminary data.</text>
</comment>
<protein>
    <submittedName>
        <fullName evidence="1">Uncharacterized protein</fullName>
    </submittedName>
</protein>
<dbReference type="AlphaFoldDB" id="A0AA35RZA8"/>
<keyword evidence="2" id="KW-1185">Reference proteome</keyword>
<evidence type="ECO:0000313" key="1">
    <source>
        <dbReference type="EMBL" id="CAI8020533.1"/>
    </source>
</evidence>
<accession>A0AA35RZA8</accession>